<evidence type="ECO:0000259" key="2">
    <source>
        <dbReference type="PROSITE" id="PS50943"/>
    </source>
</evidence>
<dbReference type="AlphaFoldDB" id="A0A0H4A0T0"/>
<dbReference type="PROSITE" id="PS50943">
    <property type="entry name" value="HTH_CROC1"/>
    <property type="match status" value="1"/>
</dbReference>
<dbReference type="InterPro" id="IPR001387">
    <property type="entry name" value="Cro/C1-type_HTH"/>
</dbReference>
<dbReference type="CDD" id="cd00093">
    <property type="entry name" value="HTH_XRE"/>
    <property type="match status" value="1"/>
</dbReference>
<keyword evidence="1" id="KW-0238">DNA-binding</keyword>
<name>A0A0H4A0T0_9GAMM</name>
<dbReference type="SUPFAM" id="SSF47413">
    <property type="entry name" value="lambda repressor-like DNA-binding domains"/>
    <property type="match status" value="1"/>
</dbReference>
<dbReference type="GO" id="GO:0003677">
    <property type="term" value="F:DNA binding"/>
    <property type="evidence" value="ECO:0007669"/>
    <property type="project" value="UniProtKB-KW"/>
</dbReference>
<evidence type="ECO:0000256" key="1">
    <source>
        <dbReference type="ARBA" id="ARBA00023125"/>
    </source>
</evidence>
<dbReference type="Pfam" id="PF01381">
    <property type="entry name" value="HTH_3"/>
    <property type="match status" value="1"/>
</dbReference>
<dbReference type="PANTHER" id="PTHR46558">
    <property type="entry name" value="TRACRIPTIONAL REGULATORY PROTEIN-RELATED-RELATED"/>
    <property type="match status" value="1"/>
</dbReference>
<dbReference type="SMART" id="SM00530">
    <property type="entry name" value="HTH_XRE"/>
    <property type="match status" value="1"/>
</dbReference>
<dbReference type="InterPro" id="IPR010982">
    <property type="entry name" value="Lambda_DNA-bd_dom_sf"/>
</dbReference>
<evidence type="ECO:0000313" key="3">
    <source>
        <dbReference type="EMBL" id="AKN40537.1"/>
    </source>
</evidence>
<dbReference type="Gene3D" id="1.10.260.40">
    <property type="entry name" value="lambda repressor-like DNA-binding domains"/>
    <property type="match status" value="1"/>
</dbReference>
<dbReference type="EMBL" id="KP795699">
    <property type="protein sequence ID" value="AKN40537.1"/>
    <property type="molecule type" value="Genomic_DNA"/>
</dbReference>
<dbReference type="PANTHER" id="PTHR46558:SF11">
    <property type="entry name" value="HTH-TYPE TRANSCRIPTIONAL REGULATOR XRE"/>
    <property type="match status" value="1"/>
</dbReference>
<accession>A0A0H4A0T0</accession>
<sequence>MLNENLKRLREEKGITQLDMALAVGASAKTVMNWESGKTEPKASELVLIAKKLGVSVNEILGQEETEHEKLLEKISAAINGFNESEIESLSIMIEGLYLRNQSNKARENFSMK</sequence>
<feature type="domain" description="HTH cro/C1-type" evidence="2">
    <location>
        <begin position="6"/>
        <end position="60"/>
    </location>
</feature>
<proteinExistence type="predicted"/>
<organism evidence="3">
    <name type="scientific">Enterovibrio norvegicus</name>
    <dbReference type="NCBI Taxonomy" id="188144"/>
    <lineage>
        <taxon>Bacteria</taxon>
        <taxon>Pseudomonadati</taxon>
        <taxon>Pseudomonadota</taxon>
        <taxon>Gammaproteobacteria</taxon>
        <taxon>Vibrionales</taxon>
        <taxon>Vibrionaceae</taxon>
        <taxon>Enterovibrio</taxon>
    </lineage>
</organism>
<protein>
    <recommendedName>
        <fullName evidence="2">HTH cro/C1-type domain-containing protein</fullName>
    </recommendedName>
</protein>
<reference evidence="3" key="1">
    <citation type="journal article" date="2015" name="MBio">
        <title>Eco-Evolutionary Dynamics of Episomes among Ecologically Cohesive Bacterial Populations.</title>
        <authorList>
            <person name="Xue H."/>
            <person name="Cordero O.X."/>
            <person name="Camas F.M."/>
            <person name="Trimble W."/>
            <person name="Meyer F."/>
            <person name="Guglielmini J."/>
            <person name="Rocha E.P."/>
            <person name="Polz M.F."/>
        </authorList>
    </citation>
    <scope>NUCLEOTIDE SEQUENCE</scope>
    <source>
        <strain evidence="3">FF_472</strain>
    </source>
</reference>